<dbReference type="AlphaFoldDB" id="A0A0S7YGG0"/>
<evidence type="ECO:0000313" key="3">
    <source>
        <dbReference type="Proteomes" id="UP000051012"/>
    </source>
</evidence>
<dbReference type="Proteomes" id="UP000051012">
    <property type="component" value="Unassembled WGS sequence"/>
</dbReference>
<evidence type="ECO:0000313" key="2">
    <source>
        <dbReference type="EMBL" id="KPJ73587.1"/>
    </source>
</evidence>
<name>A0A0S7YGG0_UNCT6</name>
<comment type="caution">
    <text evidence="2">The sequence shown here is derived from an EMBL/GenBank/DDBJ whole genome shotgun (WGS) entry which is preliminary data.</text>
</comment>
<evidence type="ECO:0008006" key="4">
    <source>
        <dbReference type="Google" id="ProtNLM"/>
    </source>
</evidence>
<gene>
    <name evidence="2" type="ORF">AMJ52_03460</name>
</gene>
<reference evidence="2 3" key="1">
    <citation type="journal article" date="2015" name="Microbiome">
        <title>Genomic resolution of linkages in carbon, nitrogen, and sulfur cycling among widespread estuary sediment bacteria.</title>
        <authorList>
            <person name="Baker B.J."/>
            <person name="Lazar C.S."/>
            <person name="Teske A.P."/>
            <person name="Dick G.J."/>
        </authorList>
    </citation>
    <scope>NUCLEOTIDE SEQUENCE [LARGE SCALE GENOMIC DNA]</scope>
    <source>
        <strain evidence="2">DG_78</strain>
    </source>
</reference>
<accession>A0A0S7YGG0</accession>
<feature type="transmembrane region" description="Helical" evidence="1">
    <location>
        <begin position="6"/>
        <end position="28"/>
    </location>
</feature>
<dbReference type="EMBL" id="LJNI01000031">
    <property type="protein sequence ID" value="KPJ73587.1"/>
    <property type="molecule type" value="Genomic_DNA"/>
</dbReference>
<proteinExistence type="predicted"/>
<keyword evidence="1" id="KW-1133">Transmembrane helix</keyword>
<keyword evidence="1" id="KW-0812">Transmembrane</keyword>
<keyword evidence="1" id="KW-0472">Membrane</keyword>
<protein>
    <recommendedName>
        <fullName evidence="4">Flavodoxin-like domain-containing protein</fullName>
    </recommendedName>
</protein>
<organism evidence="2 3">
    <name type="scientific">candidate division TA06 bacterium DG_78</name>
    <dbReference type="NCBI Taxonomy" id="1703772"/>
    <lineage>
        <taxon>Bacteria</taxon>
        <taxon>Bacteria division TA06</taxon>
    </lineage>
</organism>
<evidence type="ECO:0000256" key="1">
    <source>
        <dbReference type="SAM" id="Phobius"/>
    </source>
</evidence>
<sequence>MKILKIVLTIIGAVAVILIVAFGIYLLVNKQGVIESYEITRAEVEYKVLIASQGSNFKNALVESLTTHLREKANINVIDVTALHETDEDEWDAVVLIHTTEQSKLQPDVKKYLDRAQDLPKIILVTTSGSGDWKTDDYDIDVITSASKTDELPSLTQKILGWIDTLLAKG</sequence>